<dbReference type="InterPro" id="IPR014867">
    <property type="entry name" value="Spore_coat_CotH_CotH2/3/7"/>
</dbReference>
<dbReference type="Proteomes" id="UP000660262">
    <property type="component" value="Unassembled WGS sequence"/>
</dbReference>
<dbReference type="EMBL" id="BNJQ01000029">
    <property type="protein sequence ID" value="GHP10327.1"/>
    <property type="molecule type" value="Genomic_DNA"/>
</dbReference>
<evidence type="ECO:0000313" key="1">
    <source>
        <dbReference type="EMBL" id="GHP10327.1"/>
    </source>
</evidence>
<comment type="caution">
    <text evidence="1">The sequence shown here is derived from an EMBL/GenBank/DDBJ whole genome shotgun (WGS) entry which is preliminary data.</text>
</comment>
<protein>
    <submittedName>
        <fullName evidence="1">Uncharacterized protein</fullName>
    </submittedName>
</protein>
<gene>
    <name evidence="1" type="ORF">PPROV_000905800</name>
</gene>
<keyword evidence="2" id="KW-1185">Reference proteome</keyword>
<sequence length="665" mass="74538">MVSHNRALAQVALDVLPEYGIGSYGDNDIWLSGRLNVTHVPPPFSRRLAHACVYTLRFPFEGNARIRTRGHSSRLFDKKSYKLETSVDVDLFVCDDDKRDGLATSPVHNEFALHGPFSDKTLIRNLVMMQLMAGMQRGSSDDDVDDGSERAAAAFVPRAIPIELTLNGAYEGVYVLMETVTIQRLRLTLRDDDEDDDDDDRNRLLQSKGFFVKVDHPDRISTSLRPHLWPCTPTAMNVWHLVGSNATHKNDFSRSDLLKVGADIGRALGLLSLDDDDDDRLARLIFDEDPCGNWKDSGVNSRPFRTPTPALDRVDVASWIDQFLVQELGANVDAYFFSTFMHANRQDAHGGGRIRLGPGWDFNLAFGNCFYQGTHGGGDHLQFVHPNGAQISHISDFFRYYLLDDNDDSSADTASVQVKTKSVDDAVNRACALDGLDSTPRLGFRCHVSRRWAQLRNGGAWSDAEVRDLVDAYSSAMSTIDDNATNTSAADRNFERWGGIDRYVWPNPRQYNTYADATRDLAEWILRRLEYMDNALVPLTPKVLRYRARDGGDDVIRVRCEALDPDYCERCDHPIWQGDIVPNNYMLEATLWQLGLWSTLLPPPPPPPLPFSMRLVRAHGPTCPRTVHPRALARAKPPPLANKTSDPNDATTIFGCRMMATSLSA</sequence>
<dbReference type="AlphaFoldDB" id="A0A830HZJ8"/>
<organism evidence="1 2">
    <name type="scientific">Pycnococcus provasolii</name>
    <dbReference type="NCBI Taxonomy" id="41880"/>
    <lineage>
        <taxon>Eukaryota</taxon>
        <taxon>Viridiplantae</taxon>
        <taxon>Chlorophyta</taxon>
        <taxon>Pseudoscourfieldiophyceae</taxon>
        <taxon>Pseudoscourfieldiales</taxon>
        <taxon>Pycnococcaceae</taxon>
        <taxon>Pycnococcus</taxon>
    </lineage>
</organism>
<proteinExistence type="predicted"/>
<evidence type="ECO:0000313" key="2">
    <source>
        <dbReference type="Proteomes" id="UP000660262"/>
    </source>
</evidence>
<dbReference type="Pfam" id="PF08757">
    <property type="entry name" value="CotH"/>
    <property type="match status" value="2"/>
</dbReference>
<name>A0A830HZJ8_9CHLO</name>
<accession>A0A830HZJ8</accession>
<reference evidence="1" key="1">
    <citation type="submission" date="2020-10" db="EMBL/GenBank/DDBJ databases">
        <title>Unveiling of a novel bifunctional photoreceptor, Dualchrome1, isolated from a cosmopolitan green alga.</title>
        <authorList>
            <person name="Suzuki S."/>
            <person name="Kawachi M."/>
        </authorList>
    </citation>
    <scope>NUCLEOTIDE SEQUENCE</scope>
    <source>
        <strain evidence="1">NIES 2893</strain>
    </source>
</reference>